<reference evidence="6" key="1">
    <citation type="journal article" date="2023" name="Science">
        <title>Genome structures resolve the early diversification of teleost fishes.</title>
        <authorList>
            <person name="Parey E."/>
            <person name="Louis A."/>
            <person name="Montfort J."/>
            <person name="Bouchez O."/>
            <person name="Roques C."/>
            <person name="Iampietro C."/>
            <person name="Lluch J."/>
            <person name="Castinel A."/>
            <person name="Donnadieu C."/>
            <person name="Desvignes T."/>
            <person name="Floi Bucao C."/>
            <person name="Jouanno E."/>
            <person name="Wen M."/>
            <person name="Mejri S."/>
            <person name="Dirks R."/>
            <person name="Jansen H."/>
            <person name="Henkel C."/>
            <person name="Chen W.J."/>
            <person name="Zahm M."/>
            <person name="Cabau C."/>
            <person name="Klopp C."/>
            <person name="Thompson A.W."/>
            <person name="Robinson-Rechavi M."/>
            <person name="Braasch I."/>
            <person name="Lecointre G."/>
            <person name="Bobe J."/>
            <person name="Postlethwait J.H."/>
            <person name="Berthelot C."/>
            <person name="Roest Crollius H."/>
            <person name="Guiguen Y."/>
        </authorList>
    </citation>
    <scope>NUCLEOTIDE SEQUENCE</scope>
    <source>
        <strain evidence="6">WJC10195</strain>
    </source>
</reference>
<dbReference type="GO" id="GO:0019815">
    <property type="term" value="C:B cell receptor complex"/>
    <property type="evidence" value="ECO:0007669"/>
    <property type="project" value="TreeGrafter"/>
</dbReference>
<feature type="transmembrane region" description="Helical" evidence="3">
    <location>
        <begin position="172"/>
        <end position="195"/>
    </location>
</feature>
<keyword evidence="1" id="KW-0393">Immunoglobulin domain</keyword>
<feature type="signal peptide" evidence="4">
    <location>
        <begin position="1"/>
        <end position="19"/>
    </location>
</feature>
<accession>A0A9Q1J9Q2</accession>
<evidence type="ECO:0000313" key="6">
    <source>
        <dbReference type="EMBL" id="KAJ8374447.1"/>
    </source>
</evidence>
<dbReference type="Gene3D" id="2.60.40.10">
    <property type="entry name" value="Immunoglobulins"/>
    <property type="match status" value="1"/>
</dbReference>
<dbReference type="InterPro" id="IPR003599">
    <property type="entry name" value="Ig_sub"/>
</dbReference>
<keyword evidence="4" id="KW-0732">Signal</keyword>
<organism evidence="6 7">
    <name type="scientific">Synaphobranchus kaupii</name>
    <name type="common">Kaup's arrowtooth eel</name>
    <dbReference type="NCBI Taxonomy" id="118154"/>
    <lineage>
        <taxon>Eukaryota</taxon>
        <taxon>Metazoa</taxon>
        <taxon>Chordata</taxon>
        <taxon>Craniata</taxon>
        <taxon>Vertebrata</taxon>
        <taxon>Euteleostomi</taxon>
        <taxon>Actinopterygii</taxon>
        <taxon>Neopterygii</taxon>
        <taxon>Teleostei</taxon>
        <taxon>Anguilliformes</taxon>
        <taxon>Synaphobranchidae</taxon>
        <taxon>Synaphobranchus</taxon>
    </lineage>
</organism>
<protein>
    <recommendedName>
        <fullName evidence="5">Ig-like domain-containing protein</fullName>
    </recommendedName>
</protein>
<evidence type="ECO:0000256" key="1">
    <source>
        <dbReference type="ARBA" id="ARBA00023319"/>
    </source>
</evidence>
<dbReference type="Pfam" id="PF07686">
    <property type="entry name" value="V-set"/>
    <property type="match status" value="1"/>
</dbReference>
<dbReference type="InterPro" id="IPR007110">
    <property type="entry name" value="Ig-like_dom"/>
</dbReference>
<keyword evidence="3" id="KW-0812">Transmembrane</keyword>
<dbReference type="GO" id="GO:0009897">
    <property type="term" value="C:external side of plasma membrane"/>
    <property type="evidence" value="ECO:0007669"/>
    <property type="project" value="TreeGrafter"/>
</dbReference>
<dbReference type="SMART" id="SM00409">
    <property type="entry name" value="IG"/>
    <property type="match status" value="1"/>
</dbReference>
<evidence type="ECO:0000313" key="7">
    <source>
        <dbReference type="Proteomes" id="UP001152622"/>
    </source>
</evidence>
<dbReference type="GO" id="GO:0030183">
    <property type="term" value="P:B cell differentiation"/>
    <property type="evidence" value="ECO:0007669"/>
    <property type="project" value="TreeGrafter"/>
</dbReference>
<feature type="chain" id="PRO_5040305992" description="Ig-like domain-containing protein" evidence="4">
    <location>
        <begin position="20"/>
        <end position="268"/>
    </location>
</feature>
<dbReference type="SUPFAM" id="SSF48726">
    <property type="entry name" value="Immunoglobulin"/>
    <property type="match status" value="1"/>
</dbReference>
<dbReference type="PROSITE" id="PS50835">
    <property type="entry name" value="IG_LIKE"/>
    <property type="match status" value="1"/>
</dbReference>
<dbReference type="InterPro" id="IPR036179">
    <property type="entry name" value="Ig-like_dom_sf"/>
</dbReference>
<dbReference type="InterPro" id="IPR013106">
    <property type="entry name" value="Ig_V-set"/>
</dbReference>
<dbReference type="EMBL" id="JAINUF010000002">
    <property type="protein sequence ID" value="KAJ8374447.1"/>
    <property type="molecule type" value="Genomic_DNA"/>
</dbReference>
<proteinExistence type="predicted"/>
<dbReference type="GO" id="GO:0050853">
    <property type="term" value="P:B cell receptor signaling pathway"/>
    <property type="evidence" value="ECO:0007669"/>
    <property type="project" value="TreeGrafter"/>
</dbReference>
<sequence length="268" mass="29783">MNFFLTMAYLLLLKAATKAGHAAAGTGIAFHPQTSRLVLLGSNLTLNCSFDIEGKADRVRVKWLVNNNQHSDCKGLKELSSGLANETAAWANRGQVTQSTGHTWSSLTLRDVAFNESGWYFCQVVVEIPDYRKSCSGGIEVIVTSLPRRSPSTRTTAKHTSPAPLPHVNVHWWVWVTVGAGSLILIAIFVGVWILRRRNRPQNKENPIYENMHPEFKSTVQKENPIYENMHPVFKSTGPSQPSPRPRTQLNPLNLPSSVQENTAQTAE</sequence>
<keyword evidence="3" id="KW-1133">Transmembrane helix</keyword>
<keyword evidence="3" id="KW-0472">Membrane</keyword>
<dbReference type="PANTHER" id="PTHR14334">
    <property type="entry name" value="B-CELL ANTIGEN RECEPTOR COMPLEX-ASSOCIATED PROTEIN"/>
    <property type="match status" value="1"/>
</dbReference>
<dbReference type="Proteomes" id="UP001152622">
    <property type="component" value="Chromosome 2"/>
</dbReference>
<gene>
    <name evidence="6" type="ORF">SKAU_G00050270</name>
</gene>
<feature type="region of interest" description="Disordered" evidence="2">
    <location>
        <begin position="227"/>
        <end position="268"/>
    </location>
</feature>
<evidence type="ECO:0000256" key="3">
    <source>
        <dbReference type="SAM" id="Phobius"/>
    </source>
</evidence>
<keyword evidence="7" id="KW-1185">Reference proteome</keyword>
<dbReference type="AlphaFoldDB" id="A0A9Q1J9Q2"/>
<dbReference type="OrthoDB" id="8958081at2759"/>
<feature type="domain" description="Ig-like" evidence="5">
    <location>
        <begin position="41"/>
        <end position="124"/>
    </location>
</feature>
<evidence type="ECO:0000259" key="5">
    <source>
        <dbReference type="PROSITE" id="PS50835"/>
    </source>
</evidence>
<evidence type="ECO:0000256" key="4">
    <source>
        <dbReference type="SAM" id="SignalP"/>
    </source>
</evidence>
<comment type="caution">
    <text evidence="6">The sequence shown here is derived from an EMBL/GenBank/DDBJ whole genome shotgun (WGS) entry which is preliminary data.</text>
</comment>
<dbReference type="InterPro" id="IPR013783">
    <property type="entry name" value="Ig-like_fold"/>
</dbReference>
<evidence type="ECO:0000256" key="2">
    <source>
        <dbReference type="SAM" id="MobiDB-lite"/>
    </source>
</evidence>
<name>A0A9Q1J9Q2_SYNKA</name>
<feature type="compositionally biased region" description="Polar residues" evidence="2">
    <location>
        <begin position="246"/>
        <end position="268"/>
    </location>
</feature>